<evidence type="ECO:0000313" key="2">
    <source>
        <dbReference type="EMBL" id="CAB4819302.1"/>
    </source>
</evidence>
<dbReference type="EMBL" id="CAFABE010000008">
    <property type="protein sequence ID" value="CAB4819302.1"/>
    <property type="molecule type" value="Genomic_DNA"/>
</dbReference>
<gene>
    <name evidence="2" type="ORF">UFOPK3164_00301</name>
    <name evidence="3" type="ORF">UFOPK3427_01181</name>
    <name evidence="4" type="ORF">UFOPK4112_00960</name>
</gene>
<reference evidence="3" key="1">
    <citation type="submission" date="2020-05" db="EMBL/GenBank/DDBJ databases">
        <authorList>
            <person name="Chiriac C."/>
            <person name="Salcher M."/>
            <person name="Ghai R."/>
            <person name="Kavagutti S V."/>
        </authorList>
    </citation>
    <scope>NUCLEOTIDE SEQUENCE</scope>
</reference>
<dbReference type="InterPro" id="IPR051262">
    <property type="entry name" value="SMP-30/CGR1_Lactonase"/>
</dbReference>
<protein>
    <submittedName>
        <fullName evidence="3">Unannotated protein</fullName>
    </submittedName>
</protein>
<evidence type="ECO:0000313" key="3">
    <source>
        <dbReference type="EMBL" id="CAB4876780.1"/>
    </source>
</evidence>
<keyword evidence="1" id="KW-1133">Transmembrane helix</keyword>
<proteinExistence type="predicted"/>
<dbReference type="SUPFAM" id="SSF63829">
    <property type="entry name" value="Calcium-dependent phosphotriesterase"/>
    <property type="match status" value="2"/>
</dbReference>
<dbReference type="EMBL" id="CAFBLT010000001">
    <property type="protein sequence ID" value="CAB4876780.1"/>
    <property type="molecule type" value="Genomic_DNA"/>
</dbReference>
<dbReference type="PANTHER" id="PTHR47572">
    <property type="entry name" value="LIPOPROTEIN-RELATED"/>
    <property type="match status" value="1"/>
</dbReference>
<dbReference type="Gene3D" id="2.120.10.30">
    <property type="entry name" value="TolB, C-terminal domain"/>
    <property type="match status" value="2"/>
</dbReference>
<evidence type="ECO:0000313" key="4">
    <source>
        <dbReference type="EMBL" id="CAB5021711.1"/>
    </source>
</evidence>
<dbReference type="EMBL" id="CAFBPM010000008">
    <property type="protein sequence ID" value="CAB5021711.1"/>
    <property type="molecule type" value="Genomic_DNA"/>
</dbReference>
<name>A0A6J7E6R7_9ZZZZ</name>
<dbReference type="SUPFAM" id="SSF101898">
    <property type="entry name" value="NHL repeat"/>
    <property type="match status" value="1"/>
</dbReference>
<sequence>MLCVLSIVLASVLVVQRPSGAALQAPHLVIPASPVQPGGMTFDPITGDLFGTQPFSNSVFVIPKTSGTIFGQHVSANVEVTLDAATGLDSPADVVFDPQGNLYISNAGFSDSITVIGRSDTTVFGQSVSANVAVSLTAATNTITPVGMAFDSHGNLFVEGQNSDGWLSVVAAADGNLFGQGVTANHTTRLTAMTGVNDNSTSVVIDAAGDVLVGLGDSVRILPASTGTRYNTALTANVATDVAGTTPTGTSPANVVIGMAMNAAGDLFYVNQGDATVGVVPGPTTTSIYGQSVSPNVATVLTTTTSGLGLPMGAAIDTDGNFFVGDTVFKGNSPFLYVIAATSTTVFGQTFPANVMTGWTSSALLHFPAGVTSDNQGNVFVIDHALGEVIVYPSRTGSLFGQDVTAGVPVALNASASPQLNSGISIDAEGNLFLADDTNNEVRVLPRTSGTLFGQSMNANSLTVLNAATGLSSPTSLAFDPNGNLFIGNMSGGTQVTVLPAVSGTIYGQSVVANTSVALAALSTIGRASAMAFDPQGNLVILDQDGPPSAWVLPATTGTFFGQAVTANTVTEFQILSNVETATAVMFDAVGNLYYASVSQNSNSSVGETISILSKNSGTFYGQSVTPNVPTVLVSGNSDIFTRGMTLDPQGNLFFTSLSGLWELDGPRVAPVPAVTVATLAATGTPLFLGTGVGLLLLLLGGVVMTRSRRKAFSSR</sequence>
<dbReference type="AlphaFoldDB" id="A0A6J7E6R7"/>
<organism evidence="3">
    <name type="scientific">freshwater metagenome</name>
    <dbReference type="NCBI Taxonomy" id="449393"/>
    <lineage>
        <taxon>unclassified sequences</taxon>
        <taxon>metagenomes</taxon>
        <taxon>ecological metagenomes</taxon>
    </lineage>
</organism>
<dbReference type="InterPro" id="IPR011042">
    <property type="entry name" value="6-blade_b-propeller_TolB-like"/>
</dbReference>
<feature type="transmembrane region" description="Helical" evidence="1">
    <location>
        <begin position="687"/>
        <end position="706"/>
    </location>
</feature>
<dbReference type="Gene3D" id="2.40.10.500">
    <property type="match status" value="1"/>
</dbReference>
<accession>A0A6J7E6R7</accession>
<keyword evidence="1" id="KW-0472">Membrane</keyword>
<keyword evidence="1" id="KW-0812">Transmembrane</keyword>
<dbReference type="PANTHER" id="PTHR47572:SF4">
    <property type="entry name" value="LACTONASE DRP35"/>
    <property type="match status" value="1"/>
</dbReference>
<evidence type="ECO:0000256" key="1">
    <source>
        <dbReference type="SAM" id="Phobius"/>
    </source>
</evidence>